<dbReference type="InterPro" id="IPR050659">
    <property type="entry name" value="Peptidase_M24B"/>
</dbReference>
<feature type="compositionally biased region" description="Basic and acidic residues" evidence="1">
    <location>
        <begin position="1"/>
        <end position="15"/>
    </location>
</feature>
<evidence type="ECO:0000313" key="3">
    <source>
        <dbReference type="EMBL" id="PZQ99774.1"/>
    </source>
</evidence>
<dbReference type="EMBL" id="QFQS01000001">
    <property type="protein sequence ID" value="PZQ99774.1"/>
    <property type="molecule type" value="Genomic_DNA"/>
</dbReference>
<feature type="domain" description="Peptidase M24" evidence="2">
    <location>
        <begin position="214"/>
        <end position="428"/>
    </location>
</feature>
<dbReference type="SUPFAM" id="SSF55920">
    <property type="entry name" value="Creatinase/aminopeptidase"/>
    <property type="match status" value="1"/>
</dbReference>
<dbReference type="InterPro" id="IPR029149">
    <property type="entry name" value="Creatin/AminoP/Spt16_N"/>
</dbReference>
<dbReference type="CDD" id="cd01066">
    <property type="entry name" value="APP_MetAP"/>
    <property type="match status" value="1"/>
</dbReference>
<dbReference type="SUPFAM" id="SSF53092">
    <property type="entry name" value="Creatinase/prolidase N-terminal domain"/>
    <property type="match status" value="1"/>
</dbReference>
<protein>
    <submittedName>
        <fullName evidence="3">Peptidase M24</fullName>
    </submittedName>
</protein>
<dbReference type="InterPro" id="IPR036005">
    <property type="entry name" value="Creatinase/aminopeptidase-like"/>
</dbReference>
<proteinExistence type="predicted"/>
<dbReference type="NCBIfam" id="NF043017">
    <property type="entry name" value="DimsulpropLyDddP"/>
    <property type="match status" value="1"/>
</dbReference>
<comment type="caution">
    <text evidence="3">The sequence shown here is derived from an EMBL/GenBank/DDBJ whole genome shotgun (WGS) entry which is preliminary data.</text>
</comment>
<dbReference type="Pfam" id="PF00557">
    <property type="entry name" value="Peptidase_M24"/>
    <property type="match status" value="1"/>
</dbReference>
<reference evidence="3 4" key="1">
    <citation type="submission" date="2017-08" db="EMBL/GenBank/DDBJ databases">
        <title>Infants hospitalized years apart are colonized by the same room-sourced microbial strains.</title>
        <authorList>
            <person name="Brooks B."/>
            <person name="Olm M.R."/>
            <person name="Firek B.A."/>
            <person name="Baker R."/>
            <person name="Thomas B.C."/>
            <person name="Morowitz M.J."/>
            <person name="Banfield J.F."/>
        </authorList>
    </citation>
    <scope>NUCLEOTIDE SEQUENCE [LARGE SCALE GENOMIC DNA]</scope>
    <source>
        <strain evidence="3">S2_003_000_R2_11</strain>
    </source>
</reference>
<gene>
    <name evidence="3" type="ORF">DI533_03765</name>
</gene>
<dbReference type="Gene3D" id="3.90.230.10">
    <property type="entry name" value="Creatinase/methionine aminopeptidase superfamily"/>
    <property type="match status" value="1"/>
</dbReference>
<dbReference type="InterPro" id="IPR000994">
    <property type="entry name" value="Pept_M24"/>
</dbReference>
<dbReference type="AlphaFoldDB" id="A0A2W5SJ36"/>
<sequence length="446" mass="50395">MNEHYSDRRKIDPSRGSKLADGTPNDNDRVEIGPTQLAFGEWAAAGLVVPNLEKMREYRWRKLTEGLVKRDYGGLLLFDPLNIRYATDTTNMQLWNTHNPFRAVLLCADGHMVIWEYKNSPFLVTFNPLIKELRSGATFFYNSTGDKGEDAARGFAEQVDEVMREHAGTNRRLAVDKIMIPGLRALERAGFEVMEGEEVTERVRAVKGPDEILAMRCAHHACESAMAEMEAFTRTNVPKGGVSEDDIWAELHKGNIRRGGEWIETRLLASGPRTNPWFQECGPRIVQNNEIVAFDTDLIGAYGMCIDISRTWWIGDGRPTNAMVSAMHHALDHIRENMAMLKPGVRIPELVHGGHQLDAQYWAQKYSCKMHGVGLCDEWPYVHYPDGYIEGAFDHELEAGNVLCVEALVSPEGSDFSIKLEQQVLITETGHENLTTYPFDERLMGR</sequence>
<evidence type="ECO:0000256" key="1">
    <source>
        <dbReference type="SAM" id="MobiDB-lite"/>
    </source>
</evidence>
<dbReference type="InterPro" id="IPR050020">
    <property type="entry name" value="DddP"/>
</dbReference>
<dbReference type="PANTHER" id="PTHR46112">
    <property type="entry name" value="AMINOPEPTIDASE"/>
    <property type="match status" value="1"/>
</dbReference>
<organism evidence="3 4">
    <name type="scientific">Cereibacter sphaeroides</name>
    <name type="common">Rhodobacter sphaeroides</name>
    <dbReference type="NCBI Taxonomy" id="1063"/>
    <lineage>
        <taxon>Bacteria</taxon>
        <taxon>Pseudomonadati</taxon>
        <taxon>Pseudomonadota</taxon>
        <taxon>Alphaproteobacteria</taxon>
        <taxon>Rhodobacterales</taxon>
        <taxon>Paracoccaceae</taxon>
        <taxon>Cereibacter</taxon>
    </lineage>
</organism>
<feature type="region of interest" description="Disordered" evidence="1">
    <location>
        <begin position="1"/>
        <end position="30"/>
    </location>
</feature>
<dbReference type="Gene3D" id="3.40.350.10">
    <property type="entry name" value="Creatinase/prolidase N-terminal domain"/>
    <property type="match status" value="1"/>
</dbReference>
<evidence type="ECO:0000313" key="4">
    <source>
        <dbReference type="Proteomes" id="UP000248975"/>
    </source>
</evidence>
<accession>A0A2W5SJ36</accession>
<evidence type="ECO:0000259" key="2">
    <source>
        <dbReference type="Pfam" id="PF00557"/>
    </source>
</evidence>
<dbReference type="Proteomes" id="UP000248975">
    <property type="component" value="Unassembled WGS sequence"/>
</dbReference>
<dbReference type="PANTHER" id="PTHR46112:SF2">
    <property type="entry name" value="XAA-PRO AMINOPEPTIDASE P-RELATED"/>
    <property type="match status" value="1"/>
</dbReference>
<name>A0A2W5SJ36_CERSP</name>